<dbReference type="PANTHER" id="PTHR43364:SF4">
    <property type="entry name" value="NAD(P)-LINKED OXIDOREDUCTASE SUPERFAMILY PROTEIN"/>
    <property type="match status" value="1"/>
</dbReference>
<evidence type="ECO:0000256" key="1">
    <source>
        <dbReference type="ARBA" id="ARBA00023002"/>
    </source>
</evidence>
<dbReference type="InterPro" id="IPR020471">
    <property type="entry name" value="AKR"/>
</dbReference>
<dbReference type="PANTHER" id="PTHR43364">
    <property type="entry name" value="NADH-SPECIFIC METHYLGLYOXAL REDUCTASE-RELATED"/>
    <property type="match status" value="1"/>
</dbReference>
<reference evidence="3 4" key="1">
    <citation type="submission" date="2017-10" db="EMBL/GenBank/DDBJ databases">
        <title>Effective Description of Clostridium neonatale sp. nov. linked to necrotizing enterocolitis in neonates and a clarification of species assignable to the genus Clostridium (Prazmowski 1880) emend. Lawson and Rainey 2016.</title>
        <authorList>
            <person name="Bernard K."/>
            <person name="Burdz T."/>
            <person name="Wiebe D."/>
            <person name="Balcewich B."/>
            <person name="Alfa M."/>
            <person name="Bernier A.-M."/>
        </authorList>
    </citation>
    <scope>NUCLEOTIDE SEQUENCE [LARGE SCALE GENOMIC DNA]</scope>
    <source>
        <strain evidence="3 4">LCDC99A005</strain>
    </source>
</reference>
<gene>
    <name evidence="3" type="ORF">CQ394_14195</name>
</gene>
<dbReference type="OrthoDB" id="9804790at2"/>
<dbReference type="Gene3D" id="3.20.20.100">
    <property type="entry name" value="NADP-dependent oxidoreductase domain"/>
    <property type="match status" value="1"/>
</dbReference>
<dbReference type="PRINTS" id="PR00069">
    <property type="entry name" value="ALDKETRDTASE"/>
</dbReference>
<dbReference type="SUPFAM" id="SSF51430">
    <property type="entry name" value="NAD(P)-linked oxidoreductase"/>
    <property type="match status" value="1"/>
</dbReference>
<dbReference type="InterPro" id="IPR036812">
    <property type="entry name" value="NAD(P)_OxRdtase_dom_sf"/>
</dbReference>
<sequence length="328" mass="37232">MEYVKLGDSDLMVSKVCLGCMGFGEAQKGMHSWTLPYEESKKIIKYALDNGINFFDTAMGYQRGTSEAFLGKAIKEYAKREDVIIATKFIPRTQEEIEQGIDAKQHIENCLNGSLKRLDMDYVDLYILHMWDYNTPIEDIMAALHDVIRQGKVRYIGISNCYAWQIAKANEIAKAKGYEQFVSIQGHYNLIFREEEREMKPYCVAHNIAMTPYSALASGRLAKHPGEESKRLSEDIYAKGKYDITHDEDLAIIHRVEELAEKKGVSMTEISLAWLLTKVISPIIGATKPHHIDGAVKAVTVKLTDEEIIYLEELYKPHSLVGVMAENK</sequence>
<keyword evidence="4" id="KW-1185">Reference proteome</keyword>
<dbReference type="GO" id="GO:0016491">
    <property type="term" value="F:oxidoreductase activity"/>
    <property type="evidence" value="ECO:0007669"/>
    <property type="project" value="UniProtKB-KW"/>
</dbReference>
<dbReference type="CDD" id="cd19079">
    <property type="entry name" value="AKR_EcYajO-like"/>
    <property type="match status" value="1"/>
</dbReference>
<keyword evidence="1" id="KW-0560">Oxidoreductase</keyword>
<dbReference type="InterPro" id="IPR023210">
    <property type="entry name" value="NADP_OxRdtase_dom"/>
</dbReference>
<protein>
    <submittedName>
        <fullName evidence="3">Aldo/keto reductase</fullName>
    </submittedName>
</protein>
<dbReference type="AlphaFoldDB" id="A0A2A7ME21"/>
<proteinExistence type="predicted"/>
<evidence type="ECO:0000313" key="4">
    <source>
        <dbReference type="Proteomes" id="UP000220840"/>
    </source>
</evidence>
<dbReference type="Proteomes" id="UP000220840">
    <property type="component" value="Unassembled WGS sequence"/>
</dbReference>
<dbReference type="FunFam" id="3.20.20.100:FF:000004">
    <property type="entry name" value="Oxidoreductase, aldo/keto reductase"/>
    <property type="match status" value="1"/>
</dbReference>
<accession>A0A2A7ME21</accession>
<evidence type="ECO:0000259" key="2">
    <source>
        <dbReference type="Pfam" id="PF00248"/>
    </source>
</evidence>
<feature type="domain" description="NADP-dependent oxidoreductase" evidence="2">
    <location>
        <begin position="21"/>
        <end position="315"/>
    </location>
</feature>
<name>A0A2A7ME21_9CLOT</name>
<evidence type="ECO:0000313" key="3">
    <source>
        <dbReference type="EMBL" id="PEG29800.1"/>
    </source>
</evidence>
<dbReference type="InterPro" id="IPR050523">
    <property type="entry name" value="AKR_Detox_Biosynth"/>
</dbReference>
<comment type="caution">
    <text evidence="3">The sequence shown here is derived from an EMBL/GenBank/DDBJ whole genome shotgun (WGS) entry which is preliminary data.</text>
</comment>
<dbReference type="Pfam" id="PF00248">
    <property type="entry name" value="Aldo_ket_red"/>
    <property type="match status" value="1"/>
</dbReference>
<organism evidence="3 4">
    <name type="scientific">Clostridium neonatale</name>
    <dbReference type="NCBI Taxonomy" id="137838"/>
    <lineage>
        <taxon>Bacteria</taxon>
        <taxon>Bacillati</taxon>
        <taxon>Bacillota</taxon>
        <taxon>Clostridia</taxon>
        <taxon>Eubacteriales</taxon>
        <taxon>Clostridiaceae</taxon>
        <taxon>Clostridium</taxon>
    </lineage>
</organism>
<dbReference type="GO" id="GO:0005829">
    <property type="term" value="C:cytosol"/>
    <property type="evidence" value="ECO:0007669"/>
    <property type="project" value="TreeGrafter"/>
</dbReference>
<dbReference type="STRING" id="137838.GCA_001458595_01070"/>
<dbReference type="EMBL" id="PDCJ01000002">
    <property type="protein sequence ID" value="PEG29800.1"/>
    <property type="molecule type" value="Genomic_DNA"/>
</dbReference>
<dbReference type="RefSeq" id="WP_058293967.1">
    <property type="nucleotide sequence ID" value="NZ_CAKJVD010000039.1"/>
</dbReference>